<evidence type="ECO:0000256" key="14">
    <source>
        <dbReference type="SAM" id="MobiDB-lite"/>
    </source>
</evidence>
<proteinExistence type="inferred from homology"/>
<evidence type="ECO:0000256" key="9">
    <source>
        <dbReference type="ARBA" id="ARBA00022837"/>
    </source>
</evidence>
<keyword evidence="8" id="KW-0256">Endoplasmic reticulum</keyword>
<keyword evidence="6 15" id="KW-0812">Transmembrane</keyword>
<evidence type="ECO:0000256" key="10">
    <source>
        <dbReference type="ARBA" id="ARBA00022989"/>
    </source>
</evidence>
<feature type="region of interest" description="Disordered" evidence="14">
    <location>
        <begin position="188"/>
        <end position="227"/>
    </location>
</feature>
<dbReference type="AlphaFoldDB" id="A0A1D9Q6K5"/>
<evidence type="ECO:0000256" key="15">
    <source>
        <dbReference type="SAM" id="Phobius"/>
    </source>
</evidence>
<keyword evidence="12 15" id="KW-0472">Membrane</keyword>
<feature type="transmembrane region" description="Helical" evidence="15">
    <location>
        <begin position="159"/>
        <end position="177"/>
    </location>
</feature>
<evidence type="ECO:0000256" key="6">
    <source>
        <dbReference type="ARBA" id="ARBA00022692"/>
    </source>
</evidence>
<keyword evidence="9" id="KW-0106">Calcium</keyword>
<gene>
    <name evidence="17" type="ORF">sscle_06g053480</name>
</gene>
<dbReference type="GO" id="GO:0005789">
    <property type="term" value="C:endoplasmic reticulum membrane"/>
    <property type="evidence" value="ECO:0007669"/>
    <property type="project" value="UniProtKB-SubCell"/>
</dbReference>
<evidence type="ECO:0000256" key="2">
    <source>
        <dbReference type="ARBA" id="ARBA00006833"/>
    </source>
</evidence>
<evidence type="ECO:0000256" key="11">
    <source>
        <dbReference type="ARBA" id="ARBA00023065"/>
    </source>
</evidence>
<accession>A0A1D9Q6K5</accession>
<feature type="compositionally biased region" description="Gly residues" evidence="14">
    <location>
        <begin position="189"/>
        <end position="209"/>
    </location>
</feature>
<dbReference type="PANTHER" id="PTHR15929">
    <property type="entry name" value="STORE-OPERATED CALCIUM ENTRY-ASSOCIATED REGULATORY FACTOR"/>
    <property type="match status" value="1"/>
</dbReference>
<dbReference type="OrthoDB" id="20303at2759"/>
<dbReference type="GO" id="GO:2001256">
    <property type="term" value="P:regulation of store-operated calcium entry"/>
    <property type="evidence" value="ECO:0007669"/>
    <property type="project" value="InterPro"/>
</dbReference>
<evidence type="ECO:0000256" key="12">
    <source>
        <dbReference type="ARBA" id="ARBA00023136"/>
    </source>
</evidence>
<dbReference type="Proteomes" id="UP000177798">
    <property type="component" value="Chromosome 6"/>
</dbReference>
<dbReference type="EMBL" id="CP017819">
    <property type="protein sequence ID" value="APA10578.1"/>
    <property type="molecule type" value="Genomic_DNA"/>
</dbReference>
<keyword evidence="10 15" id="KW-1133">Transmembrane helix</keyword>
<sequence>MLLLPFLYPALLTLLAFTPLTTAAKPKNAILLSKVKTLTLRDNAKTSHRRVPAVPQLTCNGPGCRYYKVDVMRCTNQGSDYSSEDIQWSCTANLPEEFKLGSTDVICEGYDSKDDEYVLKGSCAVEYRLLLTEEGEAKYGKSFWDDGSGDSSVEQGMSLLFWLIFMGVLGWILYSMLRNWREGPANGQAGRGGGGGGGFGGWGGGGGGPGDDDPPPPYPGTGKRSTRNYGATEQAWRPGFWTGAAAGAAGVILQGTERIDNRIKALVAGVVEVEVEVDGVQARGLEAQALLLPILAQTQDLGPRQEDRCTSSPVVQ</sequence>
<evidence type="ECO:0000256" key="4">
    <source>
        <dbReference type="ARBA" id="ARBA00022448"/>
    </source>
</evidence>
<evidence type="ECO:0000313" key="18">
    <source>
        <dbReference type="Proteomes" id="UP000177798"/>
    </source>
</evidence>
<organism evidence="17 18">
    <name type="scientific">Sclerotinia sclerotiorum (strain ATCC 18683 / 1980 / Ss-1)</name>
    <name type="common">White mold</name>
    <name type="synonym">Whetzelinia sclerotiorum</name>
    <dbReference type="NCBI Taxonomy" id="665079"/>
    <lineage>
        <taxon>Eukaryota</taxon>
        <taxon>Fungi</taxon>
        <taxon>Dikarya</taxon>
        <taxon>Ascomycota</taxon>
        <taxon>Pezizomycotina</taxon>
        <taxon>Leotiomycetes</taxon>
        <taxon>Helotiales</taxon>
        <taxon>Sclerotiniaceae</taxon>
        <taxon>Sclerotinia</taxon>
    </lineage>
</organism>
<name>A0A1D9Q6K5_SCLS1</name>
<dbReference type="Pfam" id="PF06682">
    <property type="entry name" value="SARAF"/>
    <property type="match status" value="1"/>
</dbReference>
<dbReference type="PANTHER" id="PTHR15929:SF0">
    <property type="entry name" value="STORE-OPERATED CALCIUM ENTRY-ASSOCIATED REGULATORY FACTOR"/>
    <property type="match status" value="1"/>
</dbReference>
<evidence type="ECO:0000256" key="1">
    <source>
        <dbReference type="ARBA" id="ARBA00004115"/>
    </source>
</evidence>
<dbReference type="GO" id="GO:0006816">
    <property type="term" value="P:calcium ion transport"/>
    <property type="evidence" value="ECO:0007669"/>
    <property type="project" value="UniProtKB-KW"/>
</dbReference>
<feature type="chain" id="PRO_5009445054" description="Store-operated calcium entry-associated regulatory factor" evidence="16">
    <location>
        <begin position="24"/>
        <end position="316"/>
    </location>
</feature>
<comment type="similarity">
    <text evidence="2">Belongs to the SARAF family.</text>
</comment>
<evidence type="ECO:0000256" key="16">
    <source>
        <dbReference type="SAM" id="SignalP"/>
    </source>
</evidence>
<evidence type="ECO:0000256" key="13">
    <source>
        <dbReference type="ARBA" id="ARBA00031116"/>
    </source>
</evidence>
<dbReference type="VEuPathDB" id="FungiDB:sscle_06g053480"/>
<protein>
    <recommendedName>
        <fullName evidence="3">Store-operated calcium entry-associated regulatory factor</fullName>
    </recommendedName>
    <alternativeName>
        <fullName evidence="13">Transmembrane protein 66</fullName>
    </alternativeName>
</protein>
<feature type="signal peptide" evidence="16">
    <location>
        <begin position="1"/>
        <end position="23"/>
    </location>
</feature>
<keyword evidence="7 16" id="KW-0732">Signal</keyword>
<keyword evidence="11" id="KW-0406">Ion transport</keyword>
<evidence type="ECO:0000256" key="7">
    <source>
        <dbReference type="ARBA" id="ARBA00022729"/>
    </source>
</evidence>
<reference evidence="18" key="1">
    <citation type="journal article" date="2017" name="Genome Biol. Evol.">
        <title>The complete genome sequence of the phytopathogenic fungus Sclerotinia sclerotiorum reveals insights into the genome architecture of broad host range pathogens.</title>
        <authorList>
            <person name="Derbyshire M."/>
            <person name="Denton-Giles M."/>
            <person name="Hegedus D."/>
            <person name="Seifbarghy S."/>
            <person name="Rollins J."/>
            <person name="van Kan J."/>
            <person name="Seidl M.F."/>
            <person name="Faino L."/>
            <person name="Mbengue M."/>
            <person name="Navaud O."/>
            <person name="Raffaele S."/>
            <person name="Hammond-Kosack K."/>
            <person name="Heard S."/>
            <person name="Oliver R."/>
        </authorList>
    </citation>
    <scope>NUCLEOTIDE SEQUENCE [LARGE SCALE GENOMIC DNA]</scope>
    <source>
        <strain evidence="18">ATCC 18683 / 1980 / Ss-1</strain>
    </source>
</reference>
<keyword evidence="4" id="KW-0813">Transport</keyword>
<comment type="subcellular location">
    <subcellularLocation>
        <location evidence="1">Endoplasmic reticulum membrane</location>
        <topology evidence="1">Single-pass type I membrane protein</topology>
    </subcellularLocation>
</comment>
<keyword evidence="5" id="KW-0109">Calcium transport</keyword>
<dbReference type="InterPro" id="IPR009567">
    <property type="entry name" value="SARAF"/>
</dbReference>
<evidence type="ECO:0000256" key="8">
    <source>
        <dbReference type="ARBA" id="ARBA00022824"/>
    </source>
</evidence>
<evidence type="ECO:0000256" key="3">
    <source>
        <dbReference type="ARBA" id="ARBA00016584"/>
    </source>
</evidence>
<evidence type="ECO:0000256" key="5">
    <source>
        <dbReference type="ARBA" id="ARBA00022568"/>
    </source>
</evidence>
<evidence type="ECO:0000313" key="17">
    <source>
        <dbReference type="EMBL" id="APA10578.1"/>
    </source>
</evidence>